<evidence type="ECO:0000256" key="1">
    <source>
        <dbReference type="SAM" id="MobiDB-lite"/>
    </source>
</evidence>
<organism evidence="2 3">
    <name type="scientific">Strongyloides papillosus</name>
    <name type="common">Intestinal threadworm</name>
    <dbReference type="NCBI Taxonomy" id="174720"/>
    <lineage>
        <taxon>Eukaryota</taxon>
        <taxon>Metazoa</taxon>
        <taxon>Ecdysozoa</taxon>
        <taxon>Nematoda</taxon>
        <taxon>Chromadorea</taxon>
        <taxon>Rhabditida</taxon>
        <taxon>Tylenchina</taxon>
        <taxon>Panagrolaimomorpha</taxon>
        <taxon>Strongyloidoidea</taxon>
        <taxon>Strongyloididae</taxon>
        <taxon>Strongyloides</taxon>
    </lineage>
</organism>
<evidence type="ECO:0000313" key="2">
    <source>
        <dbReference type="Proteomes" id="UP000046392"/>
    </source>
</evidence>
<feature type="region of interest" description="Disordered" evidence="1">
    <location>
        <begin position="56"/>
        <end position="83"/>
    </location>
</feature>
<reference evidence="3" key="1">
    <citation type="submission" date="2017-02" db="UniProtKB">
        <authorList>
            <consortium name="WormBaseParasite"/>
        </authorList>
    </citation>
    <scope>IDENTIFICATION</scope>
</reference>
<dbReference type="AlphaFoldDB" id="A0A0N5BAP5"/>
<sequence length="160" mass="17392">MMGMGGYGMGMMDPMMMSGMGGGMMPGMMPGMYGGNTMGMQGIDSDSFGQGGFRHSMHTGKKDSDGDGIPDDMDPEPLRPQSSTGKTVFEILIKFFCKFLALNRQGTNGTQNSGTNRWKSAGQQGIKINYYNVFKHSFYLILVIAKNRLRSSLNGTGKKI</sequence>
<evidence type="ECO:0000313" key="3">
    <source>
        <dbReference type="WBParaSite" id="SPAL_0000311200.1"/>
    </source>
</evidence>
<protein>
    <submittedName>
        <fullName evidence="3">Uncharacterized protein</fullName>
    </submittedName>
</protein>
<name>A0A0N5BAP5_STREA</name>
<keyword evidence="2" id="KW-1185">Reference proteome</keyword>
<accession>A0A0N5BAP5</accession>
<feature type="compositionally biased region" description="Acidic residues" evidence="1">
    <location>
        <begin position="66"/>
        <end position="75"/>
    </location>
</feature>
<dbReference type="Proteomes" id="UP000046392">
    <property type="component" value="Unplaced"/>
</dbReference>
<dbReference type="WBParaSite" id="SPAL_0000311200.1">
    <property type="protein sequence ID" value="SPAL_0000311200.1"/>
    <property type="gene ID" value="SPAL_0000311200"/>
</dbReference>
<proteinExistence type="predicted"/>